<keyword evidence="4" id="KW-0769">Symport</keyword>
<feature type="signal peptide" evidence="9">
    <location>
        <begin position="1"/>
        <end position="24"/>
    </location>
</feature>
<name>A0A843UZ15_COLES</name>
<sequence length="296" mass="33480">MGRKRVYSMTLMLMVVCSIASGLSFGHTAKGTMATLRFFRFWIGFGIDDDYPLSITIMSEYANKRIHGAVITTVLAMQSFDILADGMVAIFAAFKNKYDVLSYAINPIGSTILKADYVWRIILMFGALPVALTYYWQMKMPETAHYTVLVTKNVNQAAIDTSKVLQMVIQEEPEKFVHRHDLHLLGTTTTRFLLNITFHSHNLFLKDIFSTIEWIPKATTMNAIEEVFRITRAQTLITVCGIVSGYWFTIVLIHHPTIRLLLHDSVHVGSRHPLQGKVRADNVYATDEAEGEGDLI</sequence>
<dbReference type="Pfam" id="PF00083">
    <property type="entry name" value="Sugar_tr"/>
    <property type="match status" value="1"/>
</dbReference>
<dbReference type="GO" id="GO:0015293">
    <property type="term" value="F:symporter activity"/>
    <property type="evidence" value="ECO:0007669"/>
    <property type="project" value="UniProtKB-KW"/>
</dbReference>
<keyword evidence="11" id="KW-1185">Reference proteome</keyword>
<proteinExistence type="predicted"/>
<keyword evidence="2" id="KW-0813">Transport</keyword>
<gene>
    <name evidence="10" type="ORF">Taro_021427</name>
</gene>
<keyword evidence="2" id="KW-0592">Phosphate transport</keyword>
<dbReference type="PANTHER" id="PTHR24064">
    <property type="entry name" value="SOLUTE CARRIER FAMILY 22 MEMBER"/>
    <property type="match status" value="1"/>
</dbReference>
<comment type="subcellular location">
    <subcellularLocation>
        <location evidence="1">Membrane</location>
        <topology evidence="1">Multi-pass membrane protein</topology>
    </subcellularLocation>
</comment>
<organism evidence="10 11">
    <name type="scientific">Colocasia esculenta</name>
    <name type="common">Wild taro</name>
    <name type="synonym">Arum esculentum</name>
    <dbReference type="NCBI Taxonomy" id="4460"/>
    <lineage>
        <taxon>Eukaryota</taxon>
        <taxon>Viridiplantae</taxon>
        <taxon>Streptophyta</taxon>
        <taxon>Embryophyta</taxon>
        <taxon>Tracheophyta</taxon>
        <taxon>Spermatophyta</taxon>
        <taxon>Magnoliopsida</taxon>
        <taxon>Liliopsida</taxon>
        <taxon>Araceae</taxon>
        <taxon>Aroideae</taxon>
        <taxon>Colocasieae</taxon>
        <taxon>Colocasia</taxon>
    </lineage>
</organism>
<dbReference type="EMBL" id="NMUH01001097">
    <property type="protein sequence ID" value="MQL88878.1"/>
    <property type="molecule type" value="Genomic_DNA"/>
</dbReference>
<evidence type="ECO:0000256" key="2">
    <source>
        <dbReference type="ARBA" id="ARBA00022592"/>
    </source>
</evidence>
<comment type="caution">
    <text evidence="10">The sequence shown here is derived from an EMBL/GenBank/DDBJ whole genome shotgun (WGS) entry which is preliminary data.</text>
</comment>
<dbReference type="AlphaFoldDB" id="A0A843UZ15"/>
<dbReference type="Gene3D" id="1.20.1250.20">
    <property type="entry name" value="MFS general substrate transporter like domains"/>
    <property type="match status" value="1"/>
</dbReference>
<accession>A0A843UZ15</accession>
<feature type="transmembrane region" description="Helical" evidence="8">
    <location>
        <begin position="117"/>
        <end position="136"/>
    </location>
</feature>
<evidence type="ECO:0000256" key="7">
    <source>
        <dbReference type="ARBA" id="ARBA00032043"/>
    </source>
</evidence>
<keyword evidence="5 8" id="KW-1133">Transmembrane helix</keyword>
<evidence type="ECO:0000256" key="4">
    <source>
        <dbReference type="ARBA" id="ARBA00022847"/>
    </source>
</evidence>
<dbReference type="GO" id="GO:0006817">
    <property type="term" value="P:phosphate ion transport"/>
    <property type="evidence" value="ECO:0007669"/>
    <property type="project" value="UniProtKB-KW"/>
</dbReference>
<protein>
    <recommendedName>
        <fullName evidence="7">H(+)/Pi cotransporter</fullName>
    </recommendedName>
</protein>
<reference evidence="10" key="1">
    <citation type="submission" date="2017-07" db="EMBL/GenBank/DDBJ databases">
        <title>Taro Niue Genome Assembly and Annotation.</title>
        <authorList>
            <person name="Atibalentja N."/>
            <person name="Keating K."/>
            <person name="Fields C.J."/>
        </authorList>
    </citation>
    <scope>NUCLEOTIDE SEQUENCE</scope>
    <source>
        <strain evidence="10">Niue_2</strain>
        <tissue evidence="10">Leaf</tissue>
    </source>
</reference>
<dbReference type="SUPFAM" id="SSF103473">
    <property type="entry name" value="MFS general substrate transporter"/>
    <property type="match status" value="1"/>
</dbReference>
<dbReference type="InterPro" id="IPR005828">
    <property type="entry name" value="MFS_sugar_transport-like"/>
</dbReference>
<evidence type="ECO:0000256" key="1">
    <source>
        <dbReference type="ARBA" id="ARBA00004141"/>
    </source>
</evidence>
<evidence type="ECO:0000313" key="10">
    <source>
        <dbReference type="EMBL" id="MQL88878.1"/>
    </source>
</evidence>
<keyword evidence="6 8" id="KW-0472">Membrane</keyword>
<evidence type="ECO:0000256" key="8">
    <source>
        <dbReference type="SAM" id="Phobius"/>
    </source>
</evidence>
<keyword evidence="9" id="KW-0732">Signal</keyword>
<evidence type="ECO:0000256" key="6">
    <source>
        <dbReference type="ARBA" id="ARBA00023136"/>
    </source>
</evidence>
<dbReference type="Proteomes" id="UP000652761">
    <property type="component" value="Unassembled WGS sequence"/>
</dbReference>
<evidence type="ECO:0000256" key="9">
    <source>
        <dbReference type="SAM" id="SignalP"/>
    </source>
</evidence>
<keyword evidence="3 8" id="KW-0812">Transmembrane</keyword>
<feature type="chain" id="PRO_5032621874" description="H(+)/Pi cotransporter" evidence="9">
    <location>
        <begin position="25"/>
        <end position="296"/>
    </location>
</feature>
<dbReference type="OrthoDB" id="433512at2759"/>
<evidence type="ECO:0000256" key="5">
    <source>
        <dbReference type="ARBA" id="ARBA00022989"/>
    </source>
</evidence>
<evidence type="ECO:0000313" key="11">
    <source>
        <dbReference type="Proteomes" id="UP000652761"/>
    </source>
</evidence>
<dbReference type="InterPro" id="IPR036259">
    <property type="entry name" value="MFS_trans_sf"/>
</dbReference>
<dbReference type="GO" id="GO:0016020">
    <property type="term" value="C:membrane"/>
    <property type="evidence" value="ECO:0007669"/>
    <property type="project" value="UniProtKB-SubCell"/>
</dbReference>
<evidence type="ECO:0000256" key="3">
    <source>
        <dbReference type="ARBA" id="ARBA00022692"/>
    </source>
</evidence>